<accession>W5YAM2</accession>
<dbReference type="Proteomes" id="UP000019222">
    <property type="component" value="Chromosome"/>
</dbReference>
<name>W5YAM2_9CORY</name>
<organism evidence="2 3">
    <name type="scientific">Corynebacterium vitaeruminis DSM 20294</name>
    <dbReference type="NCBI Taxonomy" id="1224164"/>
    <lineage>
        <taxon>Bacteria</taxon>
        <taxon>Bacillati</taxon>
        <taxon>Actinomycetota</taxon>
        <taxon>Actinomycetes</taxon>
        <taxon>Mycobacteriales</taxon>
        <taxon>Corynebacteriaceae</taxon>
        <taxon>Corynebacterium</taxon>
    </lineage>
</organism>
<feature type="signal peptide" evidence="1">
    <location>
        <begin position="1"/>
        <end position="21"/>
    </location>
</feature>
<dbReference type="eggNOG" id="COG3187">
    <property type="taxonomic scope" value="Bacteria"/>
</dbReference>
<dbReference type="HOGENOM" id="CLU_122301_0_0_11"/>
<proteinExistence type="predicted"/>
<gene>
    <name evidence="2" type="ORF">B843_11050</name>
</gene>
<dbReference type="InterPro" id="IPR038670">
    <property type="entry name" value="HslJ-like_sf"/>
</dbReference>
<evidence type="ECO:0000256" key="1">
    <source>
        <dbReference type="SAM" id="SignalP"/>
    </source>
</evidence>
<evidence type="ECO:0000313" key="3">
    <source>
        <dbReference type="Proteomes" id="UP000019222"/>
    </source>
</evidence>
<dbReference type="STRING" id="1224164.B843_11050"/>
<dbReference type="KEGG" id="cvt:B843_11050"/>
<keyword evidence="1" id="KW-0732">Signal</keyword>
<dbReference type="Gene3D" id="2.40.128.270">
    <property type="match status" value="1"/>
</dbReference>
<feature type="chain" id="PRO_5004874597" description="DUF306 domain-containing protein" evidence="1">
    <location>
        <begin position="22"/>
        <end position="163"/>
    </location>
</feature>
<sequence>MRGGMRLAAAGAIAAAAVSLAACSNDTQQVSDSNWQVTDVYTTPGTPSAVDDSVAGAVTLNFGDKTVSGFTGCAPLNGIVKFTGGDGDQLAAPEDATKVEFTQVKFKPIEDDQCQGKVRYMHDALVNMLVDGSFTIRHEGDGVMVLTEQSDAVDPRAIRLIVG</sequence>
<evidence type="ECO:0000313" key="2">
    <source>
        <dbReference type="EMBL" id="AHI23588.1"/>
    </source>
</evidence>
<dbReference type="RefSeq" id="WP_155895154.1">
    <property type="nucleotide sequence ID" value="NZ_CP004353.1"/>
</dbReference>
<protein>
    <recommendedName>
        <fullName evidence="4">DUF306 domain-containing protein</fullName>
    </recommendedName>
</protein>
<dbReference type="AlphaFoldDB" id="W5YAM2"/>
<reference evidence="2 3" key="1">
    <citation type="submission" date="2013-02" db="EMBL/GenBank/DDBJ databases">
        <title>The complete genome sequence of Corynebacterium vitaeruminis DSM 20294.</title>
        <authorList>
            <person name="Ruckert C."/>
            <person name="Albersmeier A."/>
            <person name="Kalinowski J."/>
        </authorList>
    </citation>
    <scope>NUCLEOTIDE SEQUENCE [LARGE SCALE GENOMIC DNA]</scope>
    <source>
        <strain evidence="3">ATCC 10234</strain>
    </source>
</reference>
<dbReference type="EMBL" id="CP004353">
    <property type="protein sequence ID" value="AHI23588.1"/>
    <property type="molecule type" value="Genomic_DNA"/>
</dbReference>
<dbReference type="PATRIC" id="fig|1224164.3.peg.2227"/>
<dbReference type="PROSITE" id="PS51257">
    <property type="entry name" value="PROKAR_LIPOPROTEIN"/>
    <property type="match status" value="1"/>
</dbReference>
<keyword evidence="3" id="KW-1185">Reference proteome</keyword>
<evidence type="ECO:0008006" key="4">
    <source>
        <dbReference type="Google" id="ProtNLM"/>
    </source>
</evidence>